<dbReference type="SUPFAM" id="SSF51621">
    <property type="entry name" value="Phosphoenolpyruvate/pyruvate domain"/>
    <property type="match status" value="1"/>
</dbReference>
<dbReference type="GO" id="GO:0016829">
    <property type="term" value="F:lyase activity"/>
    <property type="evidence" value="ECO:0007669"/>
    <property type="project" value="UniProtKB-KW"/>
</dbReference>
<dbReference type="EMBL" id="BAAAMY010000010">
    <property type="protein sequence ID" value="GAA1928766.1"/>
    <property type="molecule type" value="Genomic_DNA"/>
</dbReference>
<dbReference type="PANTHER" id="PTHR42905:SF7">
    <property type="entry name" value="PHOSPHOENOLPYRUVATE PHOSPHOMUTASE"/>
    <property type="match status" value="1"/>
</dbReference>
<evidence type="ECO:0000256" key="1">
    <source>
        <dbReference type="ARBA" id="ARBA00038455"/>
    </source>
</evidence>
<dbReference type="CDD" id="cd00377">
    <property type="entry name" value="ICL_PEPM"/>
    <property type="match status" value="1"/>
</dbReference>
<proteinExistence type="inferred from homology"/>
<reference evidence="2 3" key="1">
    <citation type="journal article" date="2019" name="Int. J. Syst. Evol. Microbiol.">
        <title>The Global Catalogue of Microorganisms (GCM) 10K type strain sequencing project: providing services to taxonomists for standard genome sequencing and annotation.</title>
        <authorList>
            <consortium name="The Broad Institute Genomics Platform"/>
            <consortium name="The Broad Institute Genome Sequencing Center for Infectious Disease"/>
            <person name="Wu L."/>
            <person name="Ma J."/>
        </authorList>
    </citation>
    <scope>NUCLEOTIDE SEQUENCE [LARGE SCALE GENOMIC DNA]</scope>
    <source>
        <strain evidence="2 3">JCM 14046</strain>
    </source>
</reference>
<dbReference type="InterPro" id="IPR015813">
    <property type="entry name" value="Pyrv/PenolPyrv_kinase-like_dom"/>
</dbReference>
<gene>
    <name evidence="2" type="primary">prpB</name>
    <name evidence="2" type="ORF">GCM10009737_33340</name>
</gene>
<dbReference type="InterPro" id="IPR040442">
    <property type="entry name" value="Pyrv_kinase-like_dom_sf"/>
</dbReference>
<protein>
    <submittedName>
        <fullName evidence="2">Methylisocitrate lyase</fullName>
    </submittedName>
</protein>
<evidence type="ECO:0000313" key="2">
    <source>
        <dbReference type="EMBL" id="GAA1928766.1"/>
    </source>
</evidence>
<evidence type="ECO:0000313" key="3">
    <source>
        <dbReference type="Proteomes" id="UP001501612"/>
    </source>
</evidence>
<comment type="similarity">
    <text evidence="1">Belongs to the isocitrate lyase/PEP mutase superfamily. PEP mutase family.</text>
</comment>
<dbReference type="Gene3D" id="3.20.20.60">
    <property type="entry name" value="Phosphoenolpyruvate-binding domains"/>
    <property type="match status" value="1"/>
</dbReference>
<name>A0ABN2PQ91_9ACTN</name>
<dbReference type="PANTHER" id="PTHR42905">
    <property type="entry name" value="PHOSPHOENOLPYRUVATE CARBOXYLASE"/>
    <property type="match status" value="1"/>
</dbReference>
<sequence length="298" mass="31556">MSANPSPVTGPTPLRDLIAREGVVKAPGVWDGLSARLAEQAGFEALCASGFAVAAALGMPDAEVFTATEGVDAVRRMREASSLPIIADIDTGYGNAINAGRTAASMRRAGVSAVFMEDQVSPKRCPVCVGDPVEVTPIAEATGKVRAAKDGLGDDVLLIARTDAVGDDALKRAEAYVGAGADLIMPVSKTFTGLEEWQRCHELTGVPLVASLTAWTWVEREFTDEAMAQAGIKVAMIATHGILAAATAVRDSFTRLTAGEPLPDVSGRYMAHEDFVQMIGFPEIERRQQQYLPDPEEL</sequence>
<dbReference type="Proteomes" id="UP001501612">
    <property type="component" value="Unassembled WGS sequence"/>
</dbReference>
<keyword evidence="3" id="KW-1185">Reference proteome</keyword>
<keyword evidence="2" id="KW-0456">Lyase</keyword>
<dbReference type="RefSeq" id="WP_344008770.1">
    <property type="nucleotide sequence ID" value="NZ_BAAAMY010000010.1"/>
</dbReference>
<comment type="caution">
    <text evidence="2">The sequence shown here is derived from an EMBL/GenBank/DDBJ whole genome shotgun (WGS) entry which is preliminary data.</text>
</comment>
<dbReference type="Pfam" id="PF13714">
    <property type="entry name" value="PEP_mutase"/>
    <property type="match status" value="1"/>
</dbReference>
<accession>A0ABN2PQ91</accession>
<dbReference type="InterPro" id="IPR039556">
    <property type="entry name" value="ICL/PEPM"/>
</dbReference>
<organism evidence="2 3">
    <name type="scientific">Nocardioides lentus</name>
    <dbReference type="NCBI Taxonomy" id="338077"/>
    <lineage>
        <taxon>Bacteria</taxon>
        <taxon>Bacillati</taxon>
        <taxon>Actinomycetota</taxon>
        <taxon>Actinomycetes</taxon>
        <taxon>Propionibacteriales</taxon>
        <taxon>Nocardioidaceae</taxon>
        <taxon>Nocardioides</taxon>
    </lineage>
</organism>